<comment type="caution">
    <text evidence="2">The sequence shown here is derived from an EMBL/GenBank/DDBJ whole genome shotgun (WGS) entry which is preliminary data.</text>
</comment>
<sequence>MNVFASPGPEHAPRGPANPPGPLDEALFAGTVMAQAVRAARDLVACAETHPDLFSAKPIDTTTYHAVACANAFGSPDLEAGDLRIANRTALWIFGLDWLVDHKAAAREEIEDLNRRCLAVADGGEPVPGDGLTAFLAEIRDEVAASPAFPALRADWRTELDRLLDAGVREWDWKAAAAAGDTTALPTLNDYLDNADNFGSAWVNVSHWIVRADPATLAHVAPLRTISHEVQKALRLLNDLATYERDVAWGDLNAQMLGVGRAEAAARIGQIIEGCRDLLEPLREDCPEATAYLERQIGYSTAFYGVSDYWGAL</sequence>
<dbReference type="Proteomes" id="UP001501231">
    <property type="component" value="Unassembled WGS sequence"/>
</dbReference>
<evidence type="ECO:0000313" key="3">
    <source>
        <dbReference type="Proteomes" id="UP001501231"/>
    </source>
</evidence>
<gene>
    <name evidence="2" type="ORF">GCM10010191_90020</name>
</gene>
<organism evidence="2 3">
    <name type="scientific">Actinomadura vinacea</name>
    <dbReference type="NCBI Taxonomy" id="115336"/>
    <lineage>
        <taxon>Bacteria</taxon>
        <taxon>Bacillati</taxon>
        <taxon>Actinomycetota</taxon>
        <taxon>Actinomycetes</taxon>
        <taxon>Streptosporangiales</taxon>
        <taxon>Thermomonosporaceae</taxon>
        <taxon>Actinomadura</taxon>
    </lineage>
</organism>
<feature type="region of interest" description="Disordered" evidence="1">
    <location>
        <begin position="1"/>
        <end position="22"/>
    </location>
</feature>
<reference evidence="2 3" key="1">
    <citation type="journal article" date="2019" name="Int. J. Syst. Evol. Microbiol.">
        <title>The Global Catalogue of Microorganisms (GCM) 10K type strain sequencing project: providing services to taxonomists for standard genome sequencing and annotation.</title>
        <authorList>
            <consortium name="The Broad Institute Genomics Platform"/>
            <consortium name="The Broad Institute Genome Sequencing Center for Infectious Disease"/>
            <person name="Wu L."/>
            <person name="Ma J."/>
        </authorList>
    </citation>
    <scope>NUCLEOTIDE SEQUENCE [LARGE SCALE GENOMIC DNA]</scope>
    <source>
        <strain evidence="2 3">JCM 3325</strain>
    </source>
</reference>
<dbReference type="RefSeq" id="WP_344597911.1">
    <property type="nucleotide sequence ID" value="NZ_BAAARW010000045.1"/>
</dbReference>
<dbReference type="SUPFAM" id="SSF48576">
    <property type="entry name" value="Terpenoid synthases"/>
    <property type="match status" value="1"/>
</dbReference>
<dbReference type="InterPro" id="IPR008949">
    <property type="entry name" value="Isoprenoid_synthase_dom_sf"/>
</dbReference>
<evidence type="ECO:0008006" key="4">
    <source>
        <dbReference type="Google" id="ProtNLM"/>
    </source>
</evidence>
<evidence type="ECO:0000313" key="2">
    <source>
        <dbReference type="EMBL" id="GAA2456600.1"/>
    </source>
</evidence>
<evidence type="ECO:0000256" key="1">
    <source>
        <dbReference type="SAM" id="MobiDB-lite"/>
    </source>
</evidence>
<keyword evidence="3" id="KW-1185">Reference proteome</keyword>
<dbReference type="EMBL" id="BAAARW010000045">
    <property type="protein sequence ID" value="GAA2456600.1"/>
    <property type="molecule type" value="Genomic_DNA"/>
</dbReference>
<dbReference type="Gene3D" id="1.10.600.10">
    <property type="entry name" value="Farnesyl Diphosphate Synthase"/>
    <property type="match status" value="1"/>
</dbReference>
<name>A0ABN3KDY1_9ACTN</name>
<protein>
    <recommendedName>
        <fullName evidence="4">Terpene synthase</fullName>
    </recommendedName>
</protein>
<accession>A0ABN3KDY1</accession>
<dbReference type="Pfam" id="PF19086">
    <property type="entry name" value="Terpene_syn_C_2"/>
    <property type="match status" value="1"/>
</dbReference>
<proteinExistence type="predicted"/>